<dbReference type="EMBL" id="SDIL01000081">
    <property type="protein sequence ID" value="RXK36970.1"/>
    <property type="molecule type" value="Genomic_DNA"/>
</dbReference>
<evidence type="ECO:0000256" key="4">
    <source>
        <dbReference type="PROSITE-ProRule" id="PRU00207"/>
    </source>
</evidence>
<feature type="region of interest" description="Disordered" evidence="5">
    <location>
        <begin position="573"/>
        <end position="603"/>
    </location>
</feature>
<dbReference type="STRING" id="5217.A0A4Q1BHA5"/>
<dbReference type="OrthoDB" id="1630758at2759"/>
<accession>A0A4Q1BHA5</accession>
<evidence type="ECO:0000259" key="6">
    <source>
        <dbReference type="PROSITE" id="PS50089"/>
    </source>
</evidence>
<name>A0A4Q1BHA5_TREME</name>
<evidence type="ECO:0000313" key="8">
    <source>
        <dbReference type="EMBL" id="RXK36970.1"/>
    </source>
</evidence>
<feature type="domain" description="TRAF-type" evidence="7">
    <location>
        <begin position="83"/>
        <end position="127"/>
    </location>
</feature>
<gene>
    <name evidence="8" type="ORF">M231_05734</name>
</gene>
<evidence type="ECO:0000256" key="1">
    <source>
        <dbReference type="ARBA" id="ARBA00022723"/>
    </source>
</evidence>
<dbReference type="AlphaFoldDB" id="A0A4Q1BHA5"/>
<organism evidence="8 9">
    <name type="scientific">Tremella mesenterica</name>
    <name type="common">Jelly fungus</name>
    <dbReference type="NCBI Taxonomy" id="5217"/>
    <lineage>
        <taxon>Eukaryota</taxon>
        <taxon>Fungi</taxon>
        <taxon>Dikarya</taxon>
        <taxon>Basidiomycota</taxon>
        <taxon>Agaricomycotina</taxon>
        <taxon>Tremellomycetes</taxon>
        <taxon>Tremellales</taxon>
        <taxon>Tremellaceae</taxon>
        <taxon>Tremella</taxon>
    </lineage>
</organism>
<dbReference type="Pfam" id="PF13923">
    <property type="entry name" value="zf-C3HC4_2"/>
    <property type="match status" value="1"/>
</dbReference>
<feature type="domain" description="TRAF-type" evidence="7">
    <location>
        <begin position="162"/>
        <end position="199"/>
    </location>
</feature>
<evidence type="ECO:0000313" key="9">
    <source>
        <dbReference type="Proteomes" id="UP000289152"/>
    </source>
</evidence>
<dbReference type="VEuPathDB" id="FungiDB:TREMEDRAFT_72696"/>
<dbReference type="InterPro" id="IPR001841">
    <property type="entry name" value="Znf_RING"/>
</dbReference>
<dbReference type="PROSITE" id="PS00518">
    <property type="entry name" value="ZF_RING_1"/>
    <property type="match status" value="1"/>
</dbReference>
<feature type="region of interest" description="Disordered" evidence="5">
    <location>
        <begin position="275"/>
        <end position="316"/>
    </location>
</feature>
<dbReference type="PROSITE" id="PS50089">
    <property type="entry name" value="ZF_RING_2"/>
    <property type="match status" value="1"/>
</dbReference>
<sequence length="603" mass="66363">MCAICQSALVDPVTTASCKHTFCRDCITRALAEKPQCPIDRSALTTASLRDTEQLVKLMLDELKVRCAADDCGKVMQRGLLLAHVKTCQKTLVTCQGDDCGLSMARHRLSHHRAYECFQRQMECKRCGVLLTFKSRNAHSEHVDVSEKVCELCQESLGPNPHLHAWICPLAPVPCTHNARGCASVLTRSTLAEHLETCPFERLSEFFIANDARMTFLENKFRSMDEDVGALRREIAVLREREARNRNGLGASIPRAGIYSPRDWADRRDRLAAELSNPPSELVPEARDRPAAVGPESTDTSRSSSTSSLSSASESDAATGIVNLAVPVPRRVIPHRVTSINDLSNVGSSNITPRAAADLRASRGSRELFTPSFGSHQSYADFAFNRLSELRNVPDITEALRSVVGHLAAGMDTMERRNEVRTMTETLRVLEEIGRLQAIVNTIRMQVMIDRPAPSPLRSNFSLHQPPISSQTDSNSSTRIPYHTQTTVVEESTRPSQEIPLPPGPRVASNSRSPSREREETASITESVVFSPLPQNAGSSTTSLVSANGGYPRGLPMGLPVGNGEEREVASSIRRTVQSRRMSLPMPSSFLRRQRPQGPGTQR</sequence>
<feature type="zinc finger region" description="TRAF-type" evidence="4">
    <location>
        <begin position="83"/>
        <end position="127"/>
    </location>
</feature>
<dbReference type="PANTHER" id="PTHR10131:SF94">
    <property type="entry name" value="TNF RECEPTOR-ASSOCIATED FACTOR 4"/>
    <property type="match status" value="1"/>
</dbReference>
<protein>
    <recommendedName>
        <fullName evidence="10">RING-type domain-containing protein</fullName>
    </recommendedName>
</protein>
<feature type="compositionally biased region" description="Polar residues" evidence="5">
    <location>
        <begin position="457"/>
        <end position="496"/>
    </location>
</feature>
<dbReference type="InterPro" id="IPR001293">
    <property type="entry name" value="Znf_TRAF"/>
</dbReference>
<dbReference type="InterPro" id="IPR017907">
    <property type="entry name" value="Znf_RING_CS"/>
</dbReference>
<keyword evidence="1 4" id="KW-0479">Metal-binding</keyword>
<evidence type="ECO:0008006" key="10">
    <source>
        <dbReference type="Google" id="ProtNLM"/>
    </source>
</evidence>
<dbReference type="InterPro" id="IPR013083">
    <property type="entry name" value="Znf_RING/FYVE/PHD"/>
</dbReference>
<feature type="region of interest" description="Disordered" evidence="5">
    <location>
        <begin position="457"/>
        <end position="525"/>
    </location>
</feature>
<keyword evidence="9" id="KW-1185">Reference proteome</keyword>
<keyword evidence="2 4" id="KW-0863">Zinc-finger</keyword>
<evidence type="ECO:0000259" key="7">
    <source>
        <dbReference type="PROSITE" id="PS50145"/>
    </source>
</evidence>
<comment type="caution">
    <text evidence="8">The sequence shown here is derived from an EMBL/GenBank/DDBJ whole genome shotgun (WGS) entry which is preliminary data.</text>
</comment>
<dbReference type="Proteomes" id="UP000289152">
    <property type="component" value="Unassembled WGS sequence"/>
</dbReference>
<dbReference type="SMART" id="SM00184">
    <property type="entry name" value="RING"/>
    <property type="match status" value="1"/>
</dbReference>
<reference evidence="8 9" key="1">
    <citation type="submission" date="2016-06" db="EMBL/GenBank/DDBJ databases">
        <title>Evolution of pathogenesis and genome organization in the Tremellales.</title>
        <authorList>
            <person name="Cuomo C."/>
            <person name="Litvintseva A."/>
            <person name="Heitman J."/>
            <person name="Chen Y."/>
            <person name="Sun S."/>
            <person name="Springer D."/>
            <person name="Dromer F."/>
            <person name="Young S."/>
            <person name="Zeng Q."/>
            <person name="Chapman S."/>
            <person name="Gujja S."/>
            <person name="Saif S."/>
            <person name="Birren B."/>
        </authorList>
    </citation>
    <scope>NUCLEOTIDE SEQUENCE [LARGE SCALE GENOMIC DNA]</scope>
    <source>
        <strain evidence="8 9">ATCC 28783</strain>
    </source>
</reference>
<dbReference type="GO" id="GO:0008270">
    <property type="term" value="F:zinc ion binding"/>
    <property type="evidence" value="ECO:0007669"/>
    <property type="project" value="UniProtKB-KW"/>
</dbReference>
<keyword evidence="3 4" id="KW-0862">Zinc</keyword>
<feature type="domain" description="RING-type" evidence="6">
    <location>
        <begin position="2"/>
        <end position="41"/>
    </location>
</feature>
<dbReference type="SUPFAM" id="SSF49599">
    <property type="entry name" value="TRAF domain-like"/>
    <property type="match status" value="2"/>
</dbReference>
<feature type="zinc finger region" description="TRAF-type" evidence="4">
    <location>
        <begin position="162"/>
        <end position="199"/>
    </location>
</feature>
<dbReference type="SUPFAM" id="SSF57850">
    <property type="entry name" value="RING/U-box"/>
    <property type="match status" value="1"/>
</dbReference>
<dbReference type="Gene3D" id="3.30.40.10">
    <property type="entry name" value="Zinc/RING finger domain, C3HC4 (zinc finger)"/>
    <property type="match status" value="2"/>
</dbReference>
<feature type="compositionally biased region" description="Low complexity" evidence="5">
    <location>
        <begin position="296"/>
        <end position="316"/>
    </location>
</feature>
<dbReference type="PANTHER" id="PTHR10131">
    <property type="entry name" value="TNF RECEPTOR ASSOCIATED FACTOR"/>
    <property type="match status" value="1"/>
</dbReference>
<dbReference type="PROSITE" id="PS50145">
    <property type="entry name" value="ZF_TRAF"/>
    <property type="match status" value="2"/>
</dbReference>
<evidence type="ECO:0000256" key="3">
    <source>
        <dbReference type="ARBA" id="ARBA00022833"/>
    </source>
</evidence>
<dbReference type="InParanoid" id="A0A4Q1BHA5"/>
<proteinExistence type="predicted"/>
<evidence type="ECO:0000256" key="2">
    <source>
        <dbReference type="ARBA" id="ARBA00022771"/>
    </source>
</evidence>
<evidence type="ECO:0000256" key="5">
    <source>
        <dbReference type="SAM" id="MobiDB-lite"/>
    </source>
</evidence>